<organism evidence="5 6">
    <name type="scientific">Peptoniphilus stercorisuis</name>
    <dbReference type="NCBI Taxonomy" id="1436965"/>
    <lineage>
        <taxon>Bacteria</taxon>
        <taxon>Bacillati</taxon>
        <taxon>Bacillota</taxon>
        <taxon>Tissierellia</taxon>
        <taxon>Tissierellales</taxon>
        <taxon>Peptoniphilaceae</taxon>
        <taxon>Peptoniphilus</taxon>
    </lineage>
</organism>
<dbReference type="Gene3D" id="1.20.120.530">
    <property type="entry name" value="GntR ligand-binding domain-like"/>
    <property type="match status" value="1"/>
</dbReference>
<sequence>MENKSLSINTSEKILDYIIKNNLKPLDKLPNEYELMDLFNVGRNTIRESLKILSSRNIIDIKQGSGTYVSEKVGISDDPLGFLLISDKDKLIKDIFEFRSIIEPEIAEMAALNATEDDINELESILSEMSTKIEKKEDFLISDQNFHIKLAQISNNLIIENLIPVLSAGMKIFSEEVFETEYKQTLKSHKELFNAIKSNNPRAARETMTFHLLFNKERFFK</sequence>
<gene>
    <name evidence="5" type="ORF">J2Z71_000578</name>
</gene>
<accession>A0ABS4KBB6</accession>
<dbReference type="RefSeq" id="WP_210060358.1">
    <property type="nucleotide sequence ID" value="NZ_JAGGLJ010000004.1"/>
</dbReference>
<dbReference type="Proteomes" id="UP001519306">
    <property type="component" value="Unassembled WGS sequence"/>
</dbReference>
<dbReference type="CDD" id="cd07377">
    <property type="entry name" value="WHTH_GntR"/>
    <property type="match status" value="1"/>
</dbReference>
<evidence type="ECO:0000256" key="3">
    <source>
        <dbReference type="ARBA" id="ARBA00023163"/>
    </source>
</evidence>
<evidence type="ECO:0000313" key="5">
    <source>
        <dbReference type="EMBL" id="MBP2025053.1"/>
    </source>
</evidence>
<dbReference type="InterPro" id="IPR036388">
    <property type="entry name" value="WH-like_DNA-bd_sf"/>
</dbReference>
<name>A0ABS4KBB6_9FIRM</name>
<dbReference type="InterPro" id="IPR000524">
    <property type="entry name" value="Tscrpt_reg_HTH_GntR"/>
</dbReference>
<protein>
    <submittedName>
        <fullName evidence="5">DNA-binding FadR family transcriptional regulator</fullName>
    </submittedName>
</protein>
<proteinExistence type="predicted"/>
<dbReference type="InterPro" id="IPR036390">
    <property type="entry name" value="WH_DNA-bd_sf"/>
</dbReference>
<dbReference type="Gene3D" id="1.10.10.10">
    <property type="entry name" value="Winged helix-like DNA-binding domain superfamily/Winged helix DNA-binding domain"/>
    <property type="match status" value="1"/>
</dbReference>
<evidence type="ECO:0000259" key="4">
    <source>
        <dbReference type="PROSITE" id="PS50949"/>
    </source>
</evidence>
<evidence type="ECO:0000256" key="2">
    <source>
        <dbReference type="ARBA" id="ARBA00023125"/>
    </source>
</evidence>
<dbReference type="GO" id="GO:0003677">
    <property type="term" value="F:DNA binding"/>
    <property type="evidence" value="ECO:0007669"/>
    <property type="project" value="UniProtKB-KW"/>
</dbReference>
<comment type="caution">
    <text evidence="5">The sequence shown here is derived from an EMBL/GenBank/DDBJ whole genome shotgun (WGS) entry which is preliminary data.</text>
</comment>
<dbReference type="PANTHER" id="PTHR43537:SF5">
    <property type="entry name" value="UXU OPERON TRANSCRIPTIONAL REGULATOR"/>
    <property type="match status" value="1"/>
</dbReference>
<dbReference type="InterPro" id="IPR011711">
    <property type="entry name" value="GntR_C"/>
</dbReference>
<dbReference type="EMBL" id="JAGGLJ010000004">
    <property type="protein sequence ID" value="MBP2025053.1"/>
    <property type="molecule type" value="Genomic_DNA"/>
</dbReference>
<dbReference type="SMART" id="SM00895">
    <property type="entry name" value="FCD"/>
    <property type="match status" value="1"/>
</dbReference>
<evidence type="ECO:0000256" key="1">
    <source>
        <dbReference type="ARBA" id="ARBA00023015"/>
    </source>
</evidence>
<dbReference type="PRINTS" id="PR00035">
    <property type="entry name" value="HTHGNTR"/>
</dbReference>
<keyword evidence="2 5" id="KW-0238">DNA-binding</keyword>
<dbReference type="Pfam" id="PF07729">
    <property type="entry name" value="FCD"/>
    <property type="match status" value="1"/>
</dbReference>
<keyword evidence="3" id="KW-0804">Transcription</keyword>
<feature type="domain" description="HTH gntR-type" evidence="4">
    <location>
        <begin position="4"/>
        <end position="72"/>
    </location>
</feature>
<dbReference type="InterPro" id="IPR008920">
    <property type="entry name" value="TF_FadR/GntR_C"/>
</dbReference>
<dbReference type="SMART" id="SM00345">
    <property type="entry name" value="HTH_GNTR"/>
    <property type="match status" value="1"/>
</dbReference>
<evidence type="ECO:0000313" key="6">
    <source>
        <dbReference type="Proteomes" id="UP001519306"/>
    </source>
</evidence>
<reference evidence="5 6" key="1">
    <citation type="submission" date="2021-03" db="EMBL/GenBank/DDBJ databases">
        <title>Genomic Encyclopedia of Type Strains, Phase IV (KMG-IV): sequencing the most valuable type-strain genomes for metagenomic binning, comparative biology and taxonomic classification.</title>
        <authorList>
            <person name="Goeker M."/>
        </authorList>
    </citation>
    <scope>NUCLEOTIDE SEQUENCE [LARGE SCALE GENOMIC DNA]</scope>
    <source>
        <strain evidence="5 6">DSM 27563</strain>
    </source>
</reference>
<dbReference type="PANTHER" id="PTHR43537">
    <property type="entry name" value="TRANSCRIPTIONAL REGULATOR, GNTR FAMILY"/>
    <property type="match status" value="1"/>
</dbReference>
<dbReference type="SUPFAM" id="SSF46785">
    <property type="entry name" value="Winged helix' DNA-binding domain"/>
    <property type="match status" value="1"/>
</dbReference>
<dbReference type="PROSITE" id="PS50949">
    <property type="entry name" value="HTH_GNTR"/>
    <property type="match status" value="1"/>
</dbReference>
<keyword evidence="6" id="KW-1185">Reference proteome</keyword>
<dbReference type="SUPFAM" id="SSF48008">
    <property type="entry name" value="GntR ligand-binding domain-like"/>
    <property type="match status" value="1"/>
</dbReference>
<dbReference type="Pfam" id="PF00392">
    <property type="entry name" value="GntR"/>
    <property type="match status" value="1"/>
</dbReference>
<keyword evidence="1" id="KW-0805">Transcription regulation</keyword>